<organism evidence="1 2">
    <name type="scientific">Massilia litorea</name>
    <dbReference type="NCBI Taxonomy" id="2769491"/>
    <lineage>
        <taxon>Bacteria</taxon>
        <taxon>Pseudomonadati</taxon>
        <taxon>Pseudomonadota</taxon>
        <taxon>Betaproteobacteria</taxon>
        <taxon>Burkholderiales</taxon>
        <taxon>Oxalobacteraceae</taxon>
        <taxon>Telluria group</taxon>
        <taxon>Massilia</taxon>
    </lineage>
</organism>
<dbReference type="EMBL" id="CP062941">
    <property type="protein sequence ID" value="QOL47967.1"/>
    <property type="molecule type" value="Genomic_DNA"/>
</dbReference>
<accession>A0A7L9TZD2</accession>
<reference evidence="1 2" key="1">
    <citation type="submission" date="2020-10" db="EMBL/GenBank/DDBJ databases">
        <title>Genome sequencing of Massilia sp. LPB0304.</title>
        <authorList>
            <person name="Kim J."/>
        </authorList>
    </citation>
    <scope>NUCLEOTIDE SEQUENCE [LARGE SCALE GENOMIC DNA]</scope>
    <source>
        <strain evidence="1 2">LPB0304</strain>
    </source>
</reference>
<evidence type="ECO:0000313" key="2">
    <source>
        <dbReference type="Proteomes" id="UP000593875"/>
    </source>
</evidence>
<dbReference type="Proteomes" id="UP000593875">
    <property type="component" value="Chromosome"/>
</dbReference>
<dbReference type="RefSeq" id="WP_193685020.1">
    <property type="nucleotide sequence ID" value="NZ_CP062941.1"/>
</dbReference>
<sequence>MRRSFRRIRSLHRQLQAATLVGLEDLHAYADELSSMNQAPTSLDGSQDLSSHPLFRLQAIEHIKARQYGTVILAKATFDQDLVSSGK</sequence>
<dbReference type="KEGG" id="mlir:LPB04_13150"/>
<protein>
    <submittedName>
        <fullName evidence="1">Uncharacterized protein</fullName>
    </submittedName>
</protein>
<keyword evidence="2" id="KW-1185">Reference proteome</keyword>
<proteinExistence type="predicted"/>
<dbReference type="AlphaFoldDB" id="A0A7L9TZD2"/>
<gene>
    <name evidence="1" type="ORF">LPB04_13150</name>
</gene>
<evidence type="ECO:0000313" key="1">
    <source>
        <dbReference type="EMBL" id="QOL47967.1"/>
    </source>
</evidence>
<name>A0A7L9TZD2_9BURK</name>